<dbReference type="Proteomes" id="UP000790787">
    <property type="component" value="Chromosome 14"/>
</dbReference>
<protein>
    <submittedName>
        <fullName evidence="2">Uncharacterized protein LOC142168889</fullName>
    </submittedName>
</protein>
<name>A0AC58SME9_TOBAC</name>
<sequence>MELNDSYSQARSQILMMKPLPTVNQAYDMLMSDESQRVVVVSAGVLGSSPTVTTNAYDSTALYSAKPNFNQKYRKNYNVQCEFCKMKGHNKKNCYKIIRDKETLAPRLKHVLPPNSLTDQQVLFDKECPFTKEQYDQIMLILNNSPTPPTQENATDATNHIVSDVNLLSKTSLITPFKPRRVLLPNGDVTQVTHIGDSHISDKNTIKEVLYDLFNGKVKEIGHVSSMILKKLFPSKLASITDTINKYNVCPCTKQTRLPFPTSCIKSTDAFDLIHVDVWGPYKYATFDSNKYVLTIIDDFTRMTWLFLLKLKSDVCVVLAQFIVFVQTQFHKTMKAIRTDNGYEFVNSFYNTFYKNMALSIRRPVLILLSKMELLRENTGTYWRSSTYDEEHTSFHPPAFTHVNYIHIASNSRLSLKHQAYLAIFSTIMEPTSFEDVGKDFRWVDAMQDETATLESNHTCDVSKHDHSLFVNGTCKSTIIILVYVDDMLLTGSNLTLICDVKAKLHLAFKMKELGDLKYFLGIEFARS</sequence>
<keyword evidence="1" id="KW-1185">Reference proteome</keyword>
<organism evidence="1 2">
    <name type="scientific">Nicotiana tabacum</name>
    <name type="common">Common tobacco</name>
    <dbReference type="NCBI Taxonomy" id="4097"/>
    <lineage>
        <taxon>Eukaryota</taxon>
        <taxon>Viridiplantae</taxon>
        <taxon>Streptophyta</taxon>
        <taxon>Embryophyta</taxon>
        <taxon>Tracheophyta</taxon>
        <taxon>Spermatophyta</taxon>
        <taxon>Magnoliopsida</taxon>
        <taxon>eudicotyledons</taxon>
        <taxon>Gunneridae</taxon>
        <taxon>Pentapetalae</taxon>
        <taxon>asterids</taxon>
        <taxon>lamiids</taxon>
        <taxon>Solanales</taxon>
        <taxon>Solanaceae</taxon>
        <taxon>Nicotianoideae</taxon>
        <taxon>Nicotianeae</taxon>
        <taxon>Nicotiana</taxon>
    </lineage>
</organism>
<gene>
    <name evidence="2" type="primary">LOC142168889</name>
</gene>
<accession>A0AC58SME9</accession>
<dbReference type="RefSeq" id="XP_075086161.1">
    <property type="nucleotide sequence ID" value="XM_075230060.1"/>
</dbReference>
<evidence type="ECO:0000313" key="2">
    <source>
        <dbReference type="RefSeq" id="XP_075086161.1"/>
    </source>
</evidence>
<evidence type="ECO:0000313" key="1">
    <source>
        <dbReference type="Proteomes" id="UP000790787"/>
    </source>
</evidence>
<reference evidence="1" key="1">
    <citation type="journal article" date="2014" name="Nat. Commun.">
        <title>The tobacco genome sequence and its comparison with those of tomato and potato.</title>
        <authorList>
            <person name="Sierro N."/>
            <person name="Battey J.N."/>
            <person name="Ouadi S."/>
            <person name="Bakaher N."/>
            <person name="Bovet L."/>
            <person name="Willig A."/>
            <person name="Goepfert S."/>
            <person name="Peitsch M.C."/>
            <person name="Ivanov N.V."/>
        </authorList>
    </citation>
    <scope>NUCLEOTIDE SEQUENCE [LARGE SCALE GENOMIC DNA]</scope>
</reference>
<reference evidence="2" key="2">
    <citation type="submission" date="2025-08" db="UniProtKB">
        <authorList>
            <consortium name="RefSeq"/>
        </authorList>
    </citation>
    <scope>IDENTIFICATION</scope>
    <source>
        <tissue evidence="2">Leaf</tissue>
    </source>
</reference>
<proteinExistence type="predicted"/>